<feature type="region of interest" description="Disordered" evidence="1">
    <location>
        <begin position="1"/>
        <end position="34"/>
    </location>
</feature>
<evidence type="ECO:0000256" key="1">
    <source>
        <dbReference type="SAM" id="MobiDB-lite"/>
    </source>
</evidence>
<feature type="compositionally biased region" description="Low complexity" evidence="1">
    <location>
        <begin position="12"/>
        <end position="22"/>
    </location>
</feature>
<dbReference type="SUPFAM" id="SSF53335">
    <property type="entry name" value="S-adenosyl-L-methionine-dependent methyltransferases"/>
    <property type="match status" value="1"/>
</dbReference>
<dbReference type="EMBL" id="HBGJ01012029">
    <property type="protein sequence ID" value="CAD9249182.1"/>
    <property type="molecule type" value="Transcribed_RNA"/>
</dbReference>
<accession>A0A7S1TYK4</accession>
<organism evidence="2">
    <name type="scientific">Phaeomonas parva</name>
    <dbReference type="NCBI Taxonomy" id="124430"/>
    <lineage>
        <taxon>Eukaryota</taxon>
        <taxon>Sar</taxon>
        <taxon>Stramenopiles</taxon>
        <taxon>Ochrophyta</taxon>
        <taxon>Pinguiophyceae</taxon>
        <taxon>Pinguiochrysidales</taxon>
        <taxon>Pinguiochrysidaceae</taxon>
        <taxon>Phaeomonas</taxon>
    </lineage>
</organism>
<name>A0A7S1TYK4_9STRA</name>
<sequence>MDAALLKQLQTAPRRGAAGSAPSPAPLEHPSNAPFKERYEKAYVVASKRKRWAAQEHAEEVSENDRIQDPMAARIELGQTRDDIGTGTWTGGLVLARLLEALCDEPLPGISGRLEDLCTGVDVEPGPSTGPVSPAVAAKPFITDAARALPVVELGSGTGVGGLGAALFAGFLDVTLTDRPGPVLENLERNIERNVAKFRERGLYTCDRIAAAALDWLDVESIPPCGVLLGAELVYEQDSVEPLLSVVDAFLLGARRGAGGAASPVFIFANSTCGRPGYRFFMKRVLEDPRYEVHAVEAGDVQRMASPAFTEGIDVLVIRARNAA</sequence>
<dbReference type="PANTHER" id="PTHR14614">
    <property type="entry name" value="HEPATOCELLULAR CARCINOMA-ASSOCIATED ANTIGEN"/>
    <property type="match status" value="1"/>
</dbReference>
<dbReference type="InterPro" id="IPR029063">
    <property type="entry name" value="SAM-dependent_MTases_sf"/>
</dbReference>
<gene>
    <name evidence="2" type="ORF">PPAR1163_LOCUS7542</name>
</gene>
<dbReference type="AlphaFoldDB" id="A0A7S1TYK4"/>
<evidence type="ECO:0000313" key="2">
    <source>
        <dbReference type="EMBL" id="CAD9249182.1"/>
    </source>
</evidence>
<evidence type="ECO:0008006" key="3">
    <source>
        <dbReference type="Google" id="ProtNLM"/>
    </source>
</evidence>
<dbReference type="InterPro" id="IPR019410">
    <property type="entry name" value="Methyltransf_16"/>
</dbReference>
<reference evidence="2" key="1">
    <citation type="submission" date="2021-01" db="EMBL/GenBank/DDBJ databases">
        <authorList>
            <person name="Corre E."/>
            <person name="Pelletier E."/>
            <person name="Niang G."/>
            <person name="Scheremetjew M."/>
            <person name="Finn R."/>
            <person name="Kale V."/>
            <person name="Holt S."/>
            <person name="Cochrane G."/>
            <person name="Meng A."/>
            <person name="Brown T."/>
            <person name="Cohen L."/>
        </authorList>
    </citation>
    <scope>NUCLEOTIDE SEQUENCE</scope>
    <source>
        <strain evidence="2">CCMP2877</strain>
    </source>
</reference>
<protein>
    <recommendedName>
        <fullName evidence="3">Calmodulin-lysine N-methyltransferase</fullName>
    </recommendedName>
</protein>
<dbReference type="Gene3D" id="3.40.50.150">
    <property type="entry name" value="Vaccinia Virus protein VP39"/>
    <property type="match status" value="1"/>
</dbReference>
<proteinExistence type="predicted"/>
<dbReference type="Pfam" id="PF10294">
    <property type="entry name" value="Methyltransf_16"/>
    <property type="match status" value="1"/>
</dbReference>